<reference evidence="1 2" key="1">
    <citation type="journal article" date="2018" name="Sci. Rep.">
        <title>Characterisation of pathogen-specific regions and novel effector candidates in Fusarium oxysporum f. sp. cepae.</title>
        <authorList>
            <person name="Armitage A.D."/>
            <person name="Taylor A."/>
            <person name="Sobczyk M.K."/>
            <person name="Baxter L."/>
            <person name="Greenfield B.P."/>
            <person name="Bates H.J."/>
            <person name="Wilson F."/>
            <person name="Jackson A.C."/>
            <person name="Ott S."/>
            <person name="Harrison R.J."/>
            <person name="Clarkson J.P."/>
        </authorList>
    </citation>
    <scope>NUCLEOTIDE SEQUENCE [LARGE SCALE GENOMIC DNA]</scope>
    <source>
        <strain evidence="1 2">Fo_A13</strain>
    </source>
</reference>
<dbReference type="VEuPathDB" id="FungiDB:FOXG_11600"/>
<dbReference type="VEuPathDB" id="FungiDB:HZS61_016659"/>
<sequence length="258" mass="28748">METSQETECVTITPGGDVVFVLGKSRTAVEITASFLKHISPVLERMLALPMLEGEAVRSFDGTEPVAIELPAEQPGAMMIALRALYGSDPECLTAEPRDIRDVSVLADKYDMVQRFRPMAAIWLGYPAATTSQPDHQAAWDLLVAAYLFRMEKEFFEISKFFIRNDVPVVKYALGTPDEHLGLKLGMAIESVRLANFTNHVDIGLCLGCFSIAQENFVERQPGCRFTTRHLWYVHKQGRMAPSFVGRHGDIEQQLSGP</sequence>
<proteinExistence type="predicted"/>
<dbReference type="Gene3D" id="3.30.710.10">
    <property type="entry name" value="Potassium Channel Kv1.1, Chain A"/>
    <property type="match status" value="1"/>
</dbReference>
<evidence type="ECO:0008006" key="3">
    <source>
        <dbReference type="Google" id="ProtNLM"/>
    </source>
</evidence>
<organism evidence="1 2">
    <name type="scientific">Fusarium oxysporum</name>
    <name type="common">Fusarium vascular wilt</name>
    <dbReference type="NCBI Taxonomy" id="5507"/>
    <lineage>
        <taxon>Eukaryota</taxon>
        <taxon>Fungi</taxon>
        <taxon>Dikarya</taxon>
        <taxon>Ascomycota</taxon>
        <taxon>Pezizomycotina</taxon>
        <taxon>Sordariomycetes</taxon>
        <taxon>Hypocreomycetidae</taxon>
        <taxon>Hypocreales</taxon>
        <taxon>Nectriaceae</taxon>
        <taxon>Fusarium</taxon>
        <taxon>Fusarium oxysporum species complex</taxon>
    </lineage>
</organism>
<evidence type="ECO:0000313" key="2">
    <source>
        <dbReference type="Proteomes" id="UP000285084"/>
    </source>
</evidence>
<dbReference type="VEuPathDB" id="FungiDB:FOIG_04048"/>
<dbReference type="VEuPathDB" id="FungiDB:FOMG_13646"/>
<protein>
    <recommendedName>
        <fullName evidence="3">BTB domain-containing protein</fullName>
    </recommendedName>
</protein>
<gene>
    <name evidence="1" type="ORF">BFJ69_g1967</name>
</gene>
<name>A0A420NWN2_FUSOX</name>
<evidence type="ECO:0000313" key="1">
    <source>
        <dbReference type="EMBL" id="RKK84691.1"/>
    </source>
</evidence>
<dbReference type="VEuPathDB" id="FungiDB:FOC4_g10007944"/>
<dbReference type="EMBL" id="MRCX01000009">
    <property type="protein sequence ID" value="RKK84691.1"/>
    <property type="molecule type" value="Genomic_DNA"/>
</dbReference>
<dbReference type="AlphaFoldDB" id="A0A420NWN2"/>
<accession>A0A420NWN2</accession>
<dbReference type="Proteomes" id="UP000285084">
    <property type="component" value="Unassembled WGS sequence"/>
</dbReference>
<dbReference type="VEuPathDB" id="FungiDB:FOZG_11708"/>
<dbReference type="InterPro" id="IPR011333">
    <property type="entry name" value="SKP1/BTB/POZ_sf"/>
</dbReference>
<dbReference type="VEuPathDB" id="FungiDB:FOC1_g10010398"/>
<comment type="caution">
    <text evidence="1">The sequence shown here is derived from an EMBL/GenBank/DDBJ whole genome shotgun (WGS) entry which is preliminary data.</text>
</comment>